<dbReference type="AlphaFoldDB" id="A0A6A6HG88"/>
<protein>
    <recommendedName>
        <fullName evidence="4">Ubiquitin-like domain-containing protein</fullName>
    </recommendedName>
</protein>
<dbReference type="Proteomes" id="UP000800092">
    <property type="component" value="Unassembled WGS sequence"/>
</dbReference>
<reference evidence="2" key="1">
    <citation type="journal article" date="2020" name="Stud. Mycol.">
        <title>101 Dothideomycetes genomes: a test case for predicting lifestyles and emergence of pathogens.</title>
        <authorList>
            <person name="Haridas S."/>
            <person name="Albert R."/>
            <person name="Binder M."/>
            <person name="Bloem J."/>
            <person name="Labutti K."/>
            <person name="Salamov A."/>
            <person name="Andreopoulos B."/>
            <person name="Baker S."/>
            <person name="Barry K."/>
            <person name="Bills G."/>
            <person name="Bluhm B."/>
            <person name="Cannon C."/>
            <person name="Castanera R."/>
            <person name="Culley D."/>
            <person name="Daum C."/>
            <person name="Ezra D."/>
            <person name="Gonzalez J."/>
            <person name="Henrissat B."/>
            <person name="Kuo A."/>
            <person name="Liang C."/>
            <person name="Lipzen A."/>
            <person name="Lutzoni F."/>
            <person name="Magnuson J."/>
            <person name="Mondo S."/>
            <person name="Nolan M."/>
            <person name="Ohm R."/>
            <person name="Pangilinan J."/>
            <person name="Park H.-J."/>
            <person name="Ramirez L."/>
            <person name="Alfaro M."/>
            <person name="Sun H."/>
            <person name="Tritt A."/>
            <person name="Yoshinaga Y."/>
            <person name="Zwiers L.-H."/>
            <person name="Turgeon B."/>
            <person name="Goodwin S."/>
            <person name="Spatafora J."/>
            <person name="Crous P."/>
            <person name="Grigoriev I."/>
        </authorList>
    </citation>
    <scope>NUCLEOTIDE SEQUENCE</scope>
    <source>
        <strain evidence="2">Tuck. ex Michener</strain>
    </source>
</reference>
<proteinExistence type="predicted"/>
<organism evidence="2 3">
    <name type="scientific">Viridothelium virens</name>
    <name type="common">Speckled blister lichen</name>
    <name type="synonym">Trypethelium virens</name>
    <dbReference type="NCBI Taxonomy" id="1048519"/>
    <lineage>
        <taxon>Eukaryota</taxon>
        <taxon>Fungi</taxon>
        <taxon>Dikarya</taxon>
        <taxon>Ascomycota</taxon>
        <taxon>Pezizomycotina</taxon>
        <taxon>Dothideomycetes</taxon>
        <taxon>Dothideomycetes incertae sedis</taxon>
        <taxon>Trypetheliales</taxon>
        <taxon>Trypetheliaceae</taxon>
        <taxon>Viridothelium</taxon>
    </lineage>
</organism>
<dbReference type="OrthoDB" id="5376498at2759"/>
<accession>A0A6A6HG88</accession>
<dbReference type="EMBL" id="ML991781">
    <property type="protein sequence ID" value="KAF2237134.1"/>
    <property type="molecule type" value="Genomic_DNA"/>
</dbReference>
<evidence type="ECO:0000313" key="3">
    <source>
        <dbReference type="Proteomes" id="UP000800092"/>
    </source>
</evidence>
<name>A0A6A6HG88_VIRVR</name>
<sequence>MAPITPSPLTWTIRFKCHKTTVLLHLDPTQSFSSIKAELLRALQESHPDGINGTSLPLEFEDILLARPNDPMDANAGWTGIDNDAAFVDDDEDGEPKKGKGKGKGKGKTGTATDCMQGAGFKNGGCLAFKFKNGDADDWSDIGGVGDEKWDVLIPSYEDQFDVRQEGDVGVRPEYRG</sequence>
<evidence type="ECO:0008006" key="4">
    <source>
        <dbReference type="Google" id="ProtNLM"/>
    </source>
</evidence>
<evidence type="ECO:0000256" key="1">
    <source>
        <dbReference type="SAM" id="MobiDB-lite"/>
    </source>
</evidence>
<evidence type="ECO:0000313" key="2">
    <source>
        <dbReference type="EMBL" id="KAF2237134.1"/>
    </source>
</evidence>
<gene>
    <name evidence="2" type="ORF">EV356DRAFT_496667</name>
</gene>
<keyword evidence="3" id="KW-1185">Reference proteome</keyword>
<feature type="region of interest" description="Disordered" evidence="1">
    <location>
        <begin position="78"/>
        <end position="112"/>
    </location>
</feature>